<dbReference type="SUPFAM" id="SSF141523">
    <property type="entry name" value="L,D-transpeptidase catalytic domain-like"/>
    <property type="match status" value="1"/>
</dbReference>
<dbReference type="GeneID" id="95376244"/>
<dbReference type="RefSeq" id="WP_009673902.1">
    <property type="nucleotide sequence ID" value="NZ_BQWH01000033.1"/>
</dbReference>
<dbReference type="EMBL" id="JAMDMJ010000029">
    <property type="protein sequence ID" value="MCY9598347.1"/>
    <property type="molecule type" value="Genomic_DNA"/>
</dbReference>
<name>A0A410WXD2_9BACL</name>
<evidence type="ECO:0000256" key="2">
    <source>
        <dbReference type="ARBA" id="ARBA00022679"/>
    </source>
</evidence>
<evidence type="ECO:0000313" key="10">
    <source>
        <dbReference type="Proteomes" id="UP001527202"/>
    </source>
</evidence>
<dbReference type="OrthoDB" id="1729959at2"/>
<evidence type="ECO:0000313" key="9">
    <source>
        <dbReference type="Proteomes" id="UP000288943"/>
    </source>
</evidence>
<dbReference type="Pfam" id="PF03734">
    <property type="entry name" value="YkuD"/>
    <property type="match status" value="1"/>
</dbReference>
<evidence type="ECO:0000256" key="1">
    <source>
        <dbReference type="ARBA" id="ARBA00004752"/>
    </source>
</evidence>
<protein>
    <submittedName>
        <fullName evidence="8">L,D-transpeptidase</fullName>
    </submittedName>
</protein>
<reference evidence="7 10" key="2">
    <citation type="submission" date="2022-05" db="EMBL/GenBank/DDBJ databases">
        <title>Genome Sequencing of Bee-Associated Microbes.</title>
        <authorList>
            <person name="Dunlap C."/>
        </authorList>
    </citation>
    <scope>NUCLEOTIDE SEQUENCE [LARGE SCALE GENOMIC DNA]</scope>
    <source>
        <strain evidence="7 10">NRRL B-23120</strain>
    </source>
</reference>
<evidence type="ECO:0000256" key="5">
    <source>
        <dbReference type="ARBA" id="ARBA00023316"/>
    </source>
</evidence>
<keyword evidence="4" id="KW-0573">Peptidoglycan synthesis</keyword>
<gene>
    <name evidence="7" type="ORF">M5X16_21605</name>
    <name evidence="8" type="ORF">PC41400_15640</name>
</gene>
<dbReference type="Proteomes" id="UP001527202">
    <property type="component" value="Unassembled WGS sequence"/>
</dbReference>
<keyword evidence="5" id="KW-0961">Cell wall biogenesis/degradation</keyword>
<feature type="domain" description="L,D-TPase catalytic" evidence="6">
    <location>
        <begin position="34"/>
        <end position="144"/>
    </location>
</feature>
<dbReference type="InterPro" id="IPR005490">
    <property type="entry name" value="LD_TPept_cat_dom"/>
</dbReference>
<dbReference type="KEGG" id="pchi:PC41400_15640"/>
<dbReference type="CDD" id="cd16913">
    <property type="entry name" value="YkuD_like"/>
    <property type="match status" value="1"/>
</dbReference>
<dbReference type="AlphaFoldDB" id="A0A410WXD2"/>
<dbReference type="GO" id="GO:0009252">
    <property type="term" value="P:peptidoglycan biosynthetic process"/>
    <property type="evidence" value="ECO:0007669"/>
    <property type="project" value="UniProtKB-UniPathway"/>
</dbReference>
<evidence type="ECO:0000256" key="3">
    <source>
        <dbReference type="ARBA" id="ARBA00022960"/>
    </source>
</evidence>
<organism evidence="8 9">
    <name type="scientific">Paenibacillus chitinolyticus</name>
    <dbReference type="NCBI Taxonomy" id="79263"/>
    <lineage>
        <taxon>Bacteria</taxon>
        <taxon>Bacillati</taxon>
        <taxon>Bacillota</taxon>
        <taxon>Bacilli</taxon>
        <taxon>Bacillales</taxon>
        <taxon>Paenibacillaceae</taxon>
        <taxon>Paenibacillus</taxon>
    </lineage>
</organism>
<evidence type="ECO:0000256" key="4">
    <source>
        <dbReference type="ARBA" id="ARBA00022984"/>
    </source>
</evidence>
<comment type="pathway">
    <text evidence="1">Cell wall biogenesis; peptidoglycan biosynthesis.</text>
</comment>
<dbReference type="GO" id="GO:0071555">
    <property type="term" value="P:cell wall organization"/>
    <property type="evidence" value="ECO:0007669"/>
    <property type="project" value="UniProtKB-KW"/>
</dbReference>
<proteinExistence type="predicted"/>
<dbReference type="Proteomes" id="UP000288943">
    <property type="component" value="Chromosome"/>
</dbReference>
<dbReference type="GO" id="GO:0008360">
    <property type="term" value="P:regulation of cell shape"/>
    <property type="evidence" value="ECO:0007669"/>
    <property type="project" value="UniProtKB-KW"/>
</dbReference>
<dbReference type="UniPathway" id="UPA00219"/>
<sequence>MSYHIIANFSANRDNKGTLKMYDGSGALVFGPVEALGRGSNDPANNNNHANWKMTNADTPTGEYAASVIGAGTPTSSYGPYSRVNLDPTSGNALIAENNGRSGFMIHGGDASTDSSASWYPLRPTYGCIRLSNSNQNALINKIKSVGGSGKLTVNNI</sequence>
<evidence type="ECO:0000313" key="8">
    <source>
        <dbReference type="EMBL" id="QAV19034.1"/>
    </source>
</evidence>
<dbReference type="GO" id="GO:0016740">
    <property type="term" value="F:transferase activity"/>
    <property type="evidence" value="ECO:0007669"/>
    <property type="project" value="UniProtKB-KW"/>
</dbReference>
<keyword evidence="2" id="KW-0808">Transferase</keyword>
<reference evidence="8 9" key="1">
    <citation type="submission" date="2018-01" db="EMBL/GenBank/DDBJ databases">
        <title>The whole genome sequencing and assembly of Paenibacillus chitinolyticus KCCM 41400 strain.</title>
        <authorList>
            <person name="Kim J.-Y."/>
            <person name="Park M.-K."/>
            <person name="Lee Y.-J."/>
            <person name="Yi H."/>
            <person name="Bahn Y.-S."/>
            <person name="Kim J.F."/>
            <person name="Lee D.-W."/>
        </authorList>
    </citation>
    <scope>NUCLEOTIDE SEQUENCE [LARGE SCALE GENOMIC DNA]</scope>
    <source>
        <strain evidence="8 9">KCCM 41400</strain>
    </source>
</reference>
<dbReference type="InterPro" id="IPR038063">
    <property type="entry name" value="Transpep_catalytic_dom"/>
</dbReference>
<keyword evidence="3" id="KW-0133">Cell shape</keyword>
<evidence type="ECO:0000259" key="6">
    <source>
        <dbReference type="Pfam" id="PF03734"/>
    </source>
</evidence>
<keyword evidence="10" id="KW-1185">Reference proteome</keyword>
<accession>A0A410WXD2</accession>
<dbReference type="EMBL" id="CP026520">
    <property type="protein sequence ID" value="QAV19034.1"/>
    <property type="molecule type" value="Genomic_DNA"/>
</dbReference>
<evidence type="ECO:0000313" key="7">
    <source>
        <dbReference type="EMBL" id="MCY9598347.1"/>
    </source>
</evidence>